<keyword evidence="2" id="KW-0808">Transferase</keyword>
<dbReference type="GO" id="GO:0016051">
    <property type="term" value="P:carbohydrate biosynthetic process"/>
    <property type="evidence" value="ECO:0007669"/>
    <property type="project" value="InterPro"/>
</dbReference>
<dbReference type="Pfam" id="PF03102">
    <property type="entry name" value="NeuB"/>
    <property type="match status" value="1"/>
</dbReference>
<dbReference type="SUPFAM" id="SSF51569">
    <property type="entry name" value="Aldolase"/>
    <property type="match status" value="1"/>
</dbReference>
<feature type="non-terminal residue" evidence="2">
    <location>
        <position position="130"/>
    </location>
</feature>
<organism evidence="2 3">
    <name type="scientific">Campylobacter jejuni</name>
    <dbReference type="NCBI Taxonomy" id="197"/>
    <lineage>
        <taxon>Bacteria</taxon>
        <taxon>Pseudomonadati</taxon>
        <taxon>Campylobacterota</taxon>
        <taxon>Epsilonproteobacteria</taxon>
        <taxon>Campylobacterales</taxon>
        <taxon>Campylobacteraceae</taxon>
        <taxon>Campylobacter</taxon>
    </lineage>
</organism>
<dbReference type="EMBL" id="JAJUOL010000574">
    <property type="protein sequence ID" value="MCH3852999.1"/>
    <property type="molecule type" value="Genomic_DNA"/>
</dbReference>
<dbReference type="EC" id="2.5.1.101" evidence="2"/>
<dbReference type="PANTHER" id="PTHR42966">
    <property type="entry name" value="N-ACETYLNEURAMINATE SYNTHASE"/>
    <property type="match status" value="1"/>
</dbReference>
<sequence length="130" mass="14245">NKKIILSTGMANLGEIEEALNMLCKNGAKRQNITLLHCTTEYPAPFNEVNLKAMQSLKDAFKLDVGYSDHTQGIHISLAAVALGACVIEKHFTLDKNMSGPDHKASLEPHELKTLCTQIRQIQKAMGDGI</sequence>
<gene>
    <name evidence="2" type="primary">legI</name>
    <name evidence="2" type="ORF">LZC39_12960</name>
</gene>
<comment type="caution">
    <text evidence="2">The sequence shown here is derived from an EMBL/GenBank/DDBJ whole genome shotgun (WGS) entry which is preliminary data.</text>
</comment>
<dbReference type="PANTHER" id="PTHR42966:SF1">
    <property type="entry name" value="SIALIC ACID SYNTHASE"/>
    <property type="match status" value="1"/>
</dbReference>
<accession>A0AAW5EJ87</accession>
<reference evidence="2" key="1">
    <citation type="submission" date="2021-12" db="EMBL/GenBank/DDBJ databases">
        <title>Prevalence of phenicol resistance gene fexA in Campylobacter isolated from poultry supply chain.</title>
        <authorList>
            <person name="Tang B."/>
            <person name="Zheng X."/>
            <person name="Lin J."/>
            <person name="Lin R."/>
            <person name="Yang H."/>
            <person name="Shen Z."/>
            <person name="Xia F."/>
        </authorList>
    </citation>
    <scope>NUCLEOTIDE SEQUENCE</scope>
    <source>
        <strain evidence="2">CJHN2011004</strain>
    </source>
</reference>
<feature type="non-terminal residue" evidence="2">
    <location>
        <position position="1"/>
    </location>
</feature>
<name>A0AAW5EJ87_CAMJU</name>
<dbReference type="GO" id="GO:0047444">
    <property type="term" value="F:N-acylneuraminate-9-phosphate synthase activity"/>
    <property type="evidence" value="ECO:0007669"/>
    <property type="project" value="TreeGrafter"/>
</dbReference>
<evidence type="ECO:0000259" key="1">
    <source>
        <dbReference type="Pfam" id="PF03102"/>
    </source>
</evidence>
<dbReference type="Proteomes" id="UP001199644">
    <property type="component" value="Unassembled WGS sequence"/>
</dbReference>
<feature type="domain" description="PseI/NeuA/B-like" evidence="1">
    <location>
        <begin position="1"/>
        <end position="129"/>
    </location>
</feature>
<dbReference type="InterPro" id="IPR051690">
    <property type="entry name" value="PseI-like"/>
</dbReference>
<dbReference type="InterPro" id="IPR013132">
    <property type="entry name" value="PseI/NeuA/B-like_N"/>
</dbReference>
<dbReference type="InterPro" id="IPR013785">
    <property type="entry name" value="Aldolase_TIM"/>
</dbReference>
<dbReference type="AlphaFoldDB" id="A0AAW5EJ87"/>
<proteinExistence type="predicted"/>
<dbReference type="Gene3D" id="3.20.20.70">
    <property type="entry name" value="Aldolase class I"/>
    <property type="match status" value="1"/>
</dbReference>
<protein>
    <submittedName>
        <fullName evidence="2">N,N'-diacetyllegionaminate synthase</fullName>
        <ecNumber evidence="2">2.5.1.101</ecNumber>
    </submittedName>
</protein>
<evidence type="ECO:0000313" key="2">
    <source>
        <dbReference type="EMBL" id="MCH3852999.1"/>
    </source>
</evidence>
<evidence type="ECO:0000313" key="3">
    <source>
        <dbReference type="Proteomes" id="UP001199644"/>
    </source>
</evidence>